<dbReference type="InterPro" id="IPR011990">
    <property type="entry name" value="TPR-like_helical_dom_sf"/>
</dbReference>
<sequence length="162" mass="18442">MSDGEAIETFRDLLKRMERALGENIVTLMTLKTLACMLHTNGEFGKAIKIYEKCLAGRTKVLGEDHRQTLDTLNNLGAALNMANVYVKGFHDHGKASELYERSLEGLEAHLGKNQERTKKRAFNFSTLLRISKSEERLESLEKAHQWLCDDEAIRLFKESLS</sequence>
<keyword evidence="2" id="KW-0802">TPR repeat</keyword>
<organism evidence="3 4">
    <name type="scientific">Triparma laevis f. inornata</name>
    <dbReference type="NCBI Taxonomy" id="1714386"/>
    <lineage>
        <taxon>Eukaryota</taxon>
        <taxon>Sar</taxon>
        <taxon>Stramenopiles</taxon>
        <taxon>Ochrophyta</taxon>
        <taxon>Bolidophyceae</taxon>
        <taxon>Parmales</taxon>
        <taxon>Triparmaceae</taxon>
        <taxon>Triparma</taxon>
    </lineage>
</organism>
<evidence type="ECO:0000313" key="3">
    <source>
        <dbReference type="EMBL" id="GMH60046.1"/>
    </source>
</evidence>
<dbReference type="PANTHER" id="PTHR45641:SF19">
    <property type="entry name" value="NEPHROCYSTIN-3"/>
    <property type="match status" value="1"/>
</dbReference>
<gene>
    <name evidence="3" type="ORF">TL16_g02958</name>
</gene>
<dbReference type="PANTHER" id="PTHR45641">
    <property type="entry name" value="TETRATRICOPEPTIDE REPEAT PROTEIN (AFU_ORTHOLOGUE AFUA_6G03870)"/>
    <property type="match status" value="1"/>
</dbReference>
<dbReference type="EMBL" id="BLQM01000075">
    <property type="protein sequence ID" value="GMH60046.1"/>
    <property type="molecule type" value="Genomic_DNA"/>
</dbReference>
<accession>A0A9W6ZX65</accession>
<dbReference type="Gene3D" id="1.25.40.10">
    <property type="entry name" value="Tetratricopeptide repeat domain"/>
    <property type="match status" value="1"/>
</dbReference>
<name>A0A9W6ZX65_9STRA</name>
<reference evidence="4" key="1">
    <citation type="journal article" date="2023" name="Commun. Biol.">
        <title>Genome analysis of Parmales, the sister group of diatoms, reveals the evolutionary specialization of diatoms from phago-mixotrophs to photoautotrophs.</title>
        <authorList>
            <person name="Ban H."/>
            <person name="Sato S."/>
            <person name="Yoshikawa S."/>
            <person name="Yamada K."/>
            <person name="Nakamura Y."/>
            <person name="Ichinomiya M."/>
            <person name="Sato N."/>
            <person name="Blanc-Mathieu R."/>
            <person name="Endo H."/>
            <person name="Kuwata A."/>
            <person name="Ogata H."/>
        </authorList>
    </citation>
    <scope>NUCLEOTIDE SEQUENCE [LARGE SCALE GENOMIC DNA]</scope>
</reference>
<comment type="caution">
    <text evidence="3">The sequence shown here is derived from an EMBL/GenBank/DDBJ whole genome shotgun (WGS) entry which is preliminary data.</text>
</comment>
<dbReference type="Pfam" id="PF13424">
    <property type="entry name" value="TPR_12"/>
    <property type="match status" value="1"/>
</dbReference>
<dbReference type="Proteomes" id="UP001162640">
    <property type="component" value="Unassembled WGS sequence"/>
</dbReference>
<proteinExistence type="predicted"/>
<evidence type="ECO:0000256" key="1">
    <source>
        <dbReference type="ARBA" id="ARBA00022737"/>
    </source>
</evidence>
<evidence type="ECO:0000313" key="4">
    <source>
        <dbReference type="Proteomes" id="UP001162640"/>
    </source>
</evidence>
<dbReference type="SUPFAM" id="SSF48452">
    <property type="entry name" value="TPR-like"/>
    <property type="match status" value="1"/>
</dbReference>
<protein>
    <recommendedName>
        <fullName evidence="5">Kinesin light chain</fullName>
    </recommendedName>
</protein>
<dbReference type="AlphaFoldDB" id="A0A9W6ZX65"/>
<keyword evidence="1" id="KW-0677">Repeat</keyword>
<evidence type="ECO:0000256" key="2">
    <source>
        <dbReference type="ARBA" id="ARBA00022803"/>
    </source>
</evidence>
<evidence type="ECO:0008006" key="5">
    <source>
        <dbReference type="Google" id="ProtNLM"/>
    </source>
</evidence>